<evidence type="ECO:0000256" key="1">
    <source>
        <dbReference type="SAM" id="MobiDB-lite"/>
    </source>
</evidence>
<proteinExistence type="predicted"/>
<dbReference type="Gene3D" id="3.40.50.1240">
    <property type="entry name" value="Phosphoglycerate mutase-like"/>
    <property type="match status" value="1"/>
</dbReference>
<dbReference type="InterPro" id="IPR029033">
    <property type="entry name" value="His_PPase_superfam"/>
</dbReference>
<gene>
    <name evidence="2" type="ORF">ABLG96_08340</name>
</gene>
<protein>
    <submittedName>
        <fullName evidence="2">Histidine phosphatase family protein</fullName>
    </submittedName>
</protein>
<feature type="region of interest" description="Disordered" evidence="1">
    <location>
        <begin position="80"/>
        <end position="111"/>
    </location>
</feature>
<accession>A0AAU8DWP5</accession>
<organism evidence="2">
    <name type="scientific">Nakamurella sp. A5-74</name>
    <dbReference type="NCBI Taxonomy" id="3158264"/>
    <lineage>
        <taxon>Bacteria</taxon>
        <taxon>Bacillati</taxon>
        <taxon>Actinomycetota</taxon>
        <taxon>Actinomycetes</taxon>
        <taxon>Nakamurellales</taxon>
        <taxon>Nakamurellaceae</taxon>
        <taxon>Nakamurella</taxon>
    </lineage>
</organism>
<name>A0AAU8DWP5_9ACTN</name>
<evidence type="ECO:0000313" key="2">
    <source>
        <dbReference type="EMBL" id="XCG65827.1"/>
    </source>
</evidence>
<dbReference type="SUPFAM" id="SSF53254">
    <property type="entry name" value="Phosphoglycerate mutase-like"/>
    <property type="match status" value="1"/>
</dbReference>
<dbReference type="AlphaFoldDB" id="A0AAU8DWP5"/>
<dbReference type="InterPro" id="IPR013078">
    <property type="entry name" value="His_Pase_superF_clade-1"/>
</dbReference>
<dbReference type="Pfam" id="PF00300">
    <property type="entry name" value="His_Phos_1"/>
    <property type="match status" value="1"/>
</dbReference>
<sequence>MVTHPEATHHVDRVVGGWFDSELTARGGTQADAIARSLAARIPTGASVEVRSSALVRARTTADIIAGRLGVEVRSDSDLREKSCGADTAGRQRSPCHPCDGLGCQSSGMQP</sequence>
<dbReference type="RefSeq" id="WP_353651431.1">
    <property type="nucleotide sequence ID" value="NZ_CP159218.1"/>
</dbReference>
<reference evidence="2" key="1">
    <citation type="submission" date="2024-05" db="EMBL/GenBank/DDBJ databases">
        <authorList>
            <person name="Cai S.Y."/>
            <person name="Jin L.M."/>
            <person name="Li H.R."/>
        </authorList>
    </citation>
    <scope>NUCLEOTIDE SEQUENCE</scope>
    <source>
        <strain evidence="2">A5-74</strain>
    </source>
</reference>
<dbReference type="EMBL" id="CP159218">
    <property type="protein sequence ID" value="XCG65827.1"/>
    <property type="molecule type" value="Genomic_DNA"/>
</dbReference>
<dbReference type="CDD" id="cd07040">
    <property type="entry name" value="HP"/>
    <property type="match status" value="1"/>
</dbReference>